<accession>A0ACD5DCJ9</accession>
<evidence type="ECO:0000313" key="2">
    <source>
        <dbReference type="Proteomes" id="UP001149860"/>
    </source>
</evidence>
<protein>
    <submittedName>
        <fullName evidence="1">Uncharacterized protein</fullName>
    </submittedName>
</protein>
<dbReference type="EMBL" id="CP168151">
    <property type="protein sequence ID" value="XFD38780.1"/>
    <property type="molecule type" value="Genomic_DNA"/>
</dbReference>
<organism evidence="1 2">
    <name type="scientific">Lentilactobacillus terminaliae</name>
    <dbReference type="NCBI Taxonomy" id="3003483"/>
    <lineage>
        <taxon>Bacteria</taxon>
        <taxon>Bacillati</taxon>
        <taxon>Bacillota</taxon>
        <taxon>Bacilli</taxon>
        <taxon>Lactobacillales</taxon>
        <taxon>Lactobacillaceae</taxon>
        <taxon>Lentilactobacillus</taxon>
    </lineage>
</organism>
<evidence type="ECO:0000313" key="1">
    <source>
        <dbReference type="EMBL" id="XFD38780.1"/>
    </source>
</evidence>
<reference evidence="1" key="1">
    <citation type="submission" date="2024-08" db="EMBL/GenBank/DDBJ databases">
        <title>Lentilactobacillus sp. nov., isolated from tree bark.</title>
        <authorList>
            <person name="Phuengjayaem S."/>
            <person name="Tanasupawat S."/>
        </authorList>
    </citation>
    <scope>NUCLEOTIDE SEQUENCE</scope>
    <source>
        <strain evidence="1">SPB1-3</strain>
    </source>
</reference>
<gene>
    <name evidence="1" type="ORF">O0236_004920</name>
</gene>
<dbReference type="Proteomes" id="UP001149860">
    <property type="component" value="Chromosome"/>
</dbReference>
<sequence>MKNGFNVMLVFLIGLLVLITIFQWVMSDKSMETYTQNYINTALTDKKYSRLKNIVRDKEVYNKLKTQKKITLKFTADNQGAGRIAYFPAKVSGFKGNIGVDINMKSILLHQYKLIRITNLGNMTS</sequence>
<name>A0ACD5DCJ9_9LACO</name>
<keyword evidence="2" id="KW-1185">Reference proteome</keyword>
<proteinExistence type="predicted"/>